<comment type="similarity">
    <text evidence="2">Belongs to the janus family.</text>
</comment>
<evidence type="ECO:0000256" key="5">
    <source>
        <dbReference type="ARBA" id="ARBA00068496"/>
    </source>
</evidence>
<dbReference type="PANTHER" id="PTHR12258:SF5">
    <property type="entry name" value="BCDNA.GH02250-RELATED"/>
    <property type="match status" value="1"/>
</dbReference>
<reference evidence="8" key="1">
    <citation type="submission" date="2025-08" db="UniProtKB">
        <authorList>
            <consortium name="RefSeq"/>
        </authorList>
    </citation>
    <scope>IDENTIFICATION</scope>
    <source>
        <strain evidence="8">14028-0561.14</strain>
        <tissue evidence="8">Whole fly</tissue>
    </source>
</reference>
<evidence type="ECO:0000313" key="7">
    <source>
        <dbReference type="Proteomes" id="UP001652661"/>
    </source>
</evidence>
<dbReference type="Pfam" id="PF05005">
    <property type="entry name" value="Ocnus"/>
    <property type="match status" value="1"/>
</dbReference>
<protein>
    <recommendedName>
        <fullName evidence="5">Sex-regulated protein janus-B</fullName>
    </recommendedName>
</protein>
<evidence type="ECO:0000256" key="2">
    <source>
        <dbReference type="ARBA" id="ARBA00010971"/>
    </source>
</evidence>
<feature type="active site" description="Proton acceptor" evidence="6">
    <location>
        <position position="70"/>
    </location>
</feature>
<dbReference type="SUPFAM" id="SSF143724">
    <property type="entry name" value="PHP14-like"/>
    <property type="match status" value="1"/>
</dbReference>
<dbReference type="InterPro" id="IPR007702">
    <property type="entry name" value="Janus"/>
</dbReference>
<dbReference type="RefSeq" id="XP_017037003.1">
    <property type="nucleotide sequence ID" value="XM_017181514.3"/>
</dbReference>
<keyword evidence="4" id="KW-0726">Sexual differentiation</keyword>
<dbReference type="GO" id="GO:0005829">
    <property type="term" value="C:cytosol"/>
    <property type="evidence" value="ECO:0007669"/>
    <property type="project" value="TreeGrafter"/>
</dbReference>
<comment type="function">
    <text evidence="1">JanA and janB regulate somatic sex differentiation.</text>
</comment>
<evidence type="ECO:0000256" key="4">
    <source>
        <dbReference type="ARBA" id="ARBA00022928"/>
    </source>
</evidence>
<evidence type="ECO:0000256" key="6">
    <source>
        <dbReference type="PIRSR" id="PIRSR607702-1"/>
    </source>
</evidence>
<dbReference type="GO" id="GO:0030154">
    <property type="term" value="P:cell differentiation"/>
    <property type="evidence" value="ECO:0007669"/>
    <property type="project" value="UniProtKB-KW"/>
</dbReference>
<dbReference type="FunFam" id="3.50.20.20:FF:000002">
    <property type="entry name" value="Sex-regulated protein janus-B"/>
    <property type="match status" value="1"/>
</dbReference>
<dbReference type="AlphaFoldDB" id="A0A6P4JQC2"/>
<dbReference type="OrthoDB" id="10249612at2759"/>
<sequence length="141" mass="16105">MRNLKLLVPISQIVCPARMQSVSRVNALLLNVPRVQITSGKNQYLLMVIHIHGQTRFGRTIVRGDTDKSHEDIFEETKEQMDEIGICTKSLGGGFIENTEKKKLIQIYGCCKTFGEAPHGRTKDILLSWTKYQNYNILVRK</sequence>
<evidence type="ECO:0000313" key="8">
    <source>
        <dbReference type="RefSeq" id="XP_017037003.1"/>
    </source>
</evidence>
<proteinExistence type="inferred from homology"/>
<keyword evidence="3" id="KW-0221">Differentiation</keyword>
<dbReference type="InterPro" id="IPR038596">
    <property type="entry name" value="Janus_sf"/>
</dbReference>
<dbReference type="GO" id="GO:0007548">
    <property type="term" value="P:sex differentiation"/>
    <property type="evidence" value="ECO:0007669"/>
    <property type="project" value="UniProtKB-KW"/>
</dbReference>
<dbReference type="Gene3D" id="3.50.20.20">
    <property type="entry name" value="Janus/Ocnus"/>
    <property type="match status" value="1"/>
</dbReference>
<dbReference type="Proteomes" id="UP001652661">
    <property type="component" value="Chromosome 3R"/>
</dbReference>
<accession>A0A6P4JQC2</accession>
<evidence type="ECO:0000256" key="3">
    <source>
        <dbReference type="ARBA" id="ARBA00022782"/>
    </source>
</evidence>
<name>A0A6P4JQC2_DROKI</name>
<evidence type="ECO:0000256" key="1">
    <source>
        <dbReference type="ARBA" id="ARBA00002508"/>
    </source>
</evidence>
<keyword evidence="7" id="KW-1185">Reference proteome</keyword>
<organism evidence="7 8">
    <name type="scientific">Drosophila kikkawai</name>
    <name type="common">Fruit fly</name>
    <dbReference type="NCBI Taxonomy" id="30033"/>
    <lineage>
        <taxon>Eukaryota</taxon>
        <taxon>Metazoa</taxon>
        <taxon>Ecdysozoa</taxon>
        <taxon>Arthropoda</taxon>
        <taxon>Hexapoda</taxon>
        <taxon>Insecta</taxon>
        <taxon>Pterygota</taxon>
        <taxon>Neoptera</taxon>
        <taxon>Endopterygota</taxon>
        <taxon>Diptera</taxon>
        <taxon>Brachycera</taxon>
        <taxon>Muscomorpha</taxon>
        <taxon>Ephydroidea</taxon>
        <taxon>Drosophilidae</taxon>
        <taxon>Drosophila</taxon>
        <taxon>Sophophora</taxon>
    </lineage>
</organism>
<gene>
    <name evidence="8" type="primary">ocn</name>
</gene>
<dbReference type="GO" id="GO:0101006">
    <property type="term" value="F:protein histidine phosphatase activity"/>
    <property type="evidence" value="ECO:0007669"/>
    <property type="project" value="TreeGrafter"/>
</dbReference>
<dbReference type="PANTHER" id="PTHR12258">
    <property type="entry name" value="JANUS-A/JANUS-B"/>
    <property type="match status" value="1"/>
</dbReference>